<dbReference type="Proteomes" id="UP000281813">
    <property type="component" value="Unassembled WGS sequence"/>
</dbReference>
<keyword evidence="8" id="KW-1185">Reference proteome</keyword>
<dbReference type="PANTHER" id="PTHR40064:SF1">
    <property type="entry name" value="MEMBRANE PROTEIN"/>
    <property type="match status" value="1"/>
</dbReference>
<evidence type="ECO:0008006" key="9">
    <source>
        <dbReference type="Google" id="ProtNLM"/>
    </source>
</evidence>
<gene>
    <name evidence="7" type="ORF">D8M05_17585</name>
</gene>
<dbReference type="Pfam" id="PF06081">
    <property type="entry name" value="ArAE_1"/>
    <property type="match status" value="1"/>
</dbReference>
<sequence>MEFNIGPRMLKTGLAASLTLLVTGMIGLELEIVAAIAAVLAMQPSIMRSLAYIKEVVVSNGIGLIFAILGTLLLGNHPLSVGAVVILSIAINIKLGLTKTVSLTILTIMTMMLSGDVGLNFVYIFERILLIAIGVISAFVVNVAVFPPNHQKILYNMISNAEEKINFLLRVIPSKAMSIPKLKEEDREIEKIITKSKDYYEIISDERNRLFIKNRMSFLRNIVIYKHMIKVLEKQNILVGVLEKNIIEIEKVSHEKPYLIKKLVAEINIYSENVFLMYEDKIILDADLQKEAKAAMRVTINKLIDDLQGAHFERWIYVFPVANSIIELFYELEKLEKFVRFKGLKENKD</sequence>
<evidence type="ECO:0000256" key="1">
    <source>
        <dbReference type="ARBA" id="ARBA00004651"/>
    </source>
</evidence>
<protein>
    <recommendedName>
        <fullName evidence="9">Aromatic acid exporter family protein</fullName>
    </recommendedName>
</protein>
<feature type="transmembrane region" description="Helical" evidence="6">
    <location>
        <begin position="128"/>
        <end position="147"/>
    </location>
</feature>
<feature type="transmembrane region" description="Helical" evidence="6">
    <location>
        <begin position="20"/>
        <end position="40"/>
    </location>
</feature>
<dbReference type="EMBL" id="RBZO01000038">
    <property type="protein sequence ID" value="RKQ12884.1"/>
    <property type="molecule type" value="Genomic_DNA"/>
</dbReference>
<keyword evidence="4 6" id="KW-1133">Transmembrane helix</keyword>
<dbReference type="PANTHER" id="PTHR40064">
    <property type="entry name" value="MEMBRANE PROTEIN-RELATED"/>
    <property type="match status" value="1"/>
</dbReference>
<evidence type="ECO:0000256" key="4">
    <source>
        <dbReference type="ARBA" id="ARBA00022989"/>
    </source>
</evidence>
<evidence type="ECO:0000256" key="3">
    <source>
        <dbReference type="ARBA" id="ARBA00022692"/>
    </source>
</evidence>
<evidence type="ECO:0000313" key="8">
    <source>
        <dbReference type="Proteomes" id="UP000281813"/>
    </source>
</evidence>
<dbReference type="OrthoDB" id="1653617at2"/>
<feature type="transmembrane region" description="Helical" evidence="6">
    <location>
        <begin position="52"/>
        <end position="73"/>
    </location>
</feature>
<dbReference type="RefSeq" id="WP_121134170.1">
    <property type="nucleotide sequence ID" value="NZ_JBHUFK010000062.1"/>
</dbReference>
<dbReference type="InterPro" id="IPR010343">
    <property type="entry name" value="ArAE_1"/>
</dbReference>
<evidence type="ECO:0000313" key="7">
    <source>
        <dbReference type="EMBL" id="RKQ12884.1"/>
    </source>
</evidence>
<comment type="subcellular location">
    <subcellularLocation>
        <location evidence="1">Cell membrane</location>
        <topology evidence="1">Multi-pass membrane protein</topology>
    </subcellularLocation>
</comment>
<dbReference type="GO" id="GO:0005886">
    <property type="term" value="C:plasma membrane"/>
    <property type="evidence" value="ECO:0007669"/>
    <property type="project" value="UniProtKB-SubCell"/>
</dbReference>
<name>A0A494YSG1_9BACI</name>
<accession>A0A494YSG1</accession>
<evidence type="ECO:0000256" key="5">
    <source>
        <dbReference type="ARBA" id="ARBA00023136"/>
    </source>
</evidence>
<comment type="caution">
    <text evidence="7">The sequence shown here is derived from an EMBL/GenBank/DDBJ whole genome shotgun (WGS) entry which is preliminary data.</text>
</comment>
<evidence type="ECO:0000256" key="6">
    <source>
        <dbReference type="SAM" id="Phobius"/>
    </source>
</evidence>
<proteinExistence type="predicted"/>
<evidence type="ECO:0000256" key="2">
    <source>
        <dbReference type="ARBA" id="ARBA00022475"/>
    </source>
</evidence>
<keyword evidence="2" id="KW-1003">Cell membrane</keyword>
<keyword evidence="5 6" id="KW-0472">Membrane</keyword>
<dbReference type="InterPro" id="IPR052984">
    <property type="entry name" value="UPF0421"/>
</dbReference>
<organism evidence="7 8">
    <name type="scientific">Oceanobacillus bengalensis</name>
    <dbReference type="NCBI Taxonomy" id="1435466"/>
    <lineage>
        <taxon>Bacteria</taxon>
        <taxon>Bacillati</taxon>
        <taxon>Bacillota</taxon>
        <taxon>Bacilli</taxon>
        <taxon>Bacillales</taxon>
        <taxon>Bacillaceae</taxon>
        <taxon>Oceanobacillus</taxon>
    </lineage>
</organism>
<dbReference type="AlphaFoldDB" id="A0A494YSG1"/>
<reference evidence="7 8" key="1">
    <citation type="journal article" date="2015" name="Antonie Van Leeuwenhoek">
        <title>Oceanobacillus bengalensis sp. nov., a bacterium isolated from seawater of the Bay of Bengal.</title>
        <authorList>
            <person name="Yongchang O."/>
            <person name="Xiang W."/>
            <person name="Wang G."/>
        </authorList>
    </citation>
    <scope>NUCLEOTIDE SEQUENCE [LARGE SCALE GENOMIC DNA]</scope>
    <source>
        <strain evidence="7 8">MCCC 1K00260</strain>
    </source>
</reference>
<keyword evidence="3 6" id="KW-0812">Transmembrane</keyword>
<feature type="transmembrane region" description="Helical" evidence="6">
    <location>
        <begin position="79"/>
        <end position="97"/>
    </location>
</feature>